<accession>A0A1G9PGZ3</accession>
<dbReference type="Gene3D" id="3.40.50.720">
    <property type="entry name" value="NAD(P)-binding Rossmann-like Domain"/>
    <property type="match status" value="1"/>
</dbReference>
<dbReference type="GeneID" id="40828437"/>
<dbReference type="RefSeq" id="WP_093652654.1">
    <property type="nucleotide sequence ID" value="NZ_FNHI01000002.1"/>
</dbReference>
<dbReference type="NCBIfam" id="TIGR03944">
    <property type="entry name" value="dehyd_SbnB_fam"/>
    <property type="match status" value="1"/>
</dbReference>
<dbReference type="GO" id="GO:0005737">
    <property type="term" value="C:cytoplasm"/>
    <property type="evidence" value="ECO:0007669"/>
    <property type="project" value="TreeGrafter"/>
</dbReference>
<evidence type="ECO:0000313" key="3">
    <source>
        <dbReference type="Proteomes" id="UP000199063"/>
    </source>
</evidence>
<dbReference type="Gene3D" id="3.30.1780.10">
    <property type="entry name" value="ornithine cyclodeaminase, domain 1"/>
    <property type="match status" value="1"/>
</dbReference>
<evidence type="ECO:0000256" key="1">
    <source>
        <dbReference type="SAM" id="MobiDB-lite"/>
    </source>
</evidence>
<dbReference type="OrthoDB" id="3396397at2"/>
<dbReference type="AlphaFoldDB" id="A0A1G9PGZ3"/>
<dbReference type="InterPro" id="IPR036291">
    <property type="entry name" value="NAD(P)-bd_dom_sf"/>
</dbReference>
<proteinExistence type="predicted"/>
<dbReference type="PANTHER" id="PTHR13812">
    <property type="entry name" value="KETIMINE REDUCTASE MU-CRYSTALLIN"/>
    <property type="match status" value="1"/>
</dbReference>
<dbReference type="PANTHER" id="PTHR13812:SF19">
    <property type="entry name" value="KETIMINE REDUCTASE MU-CRYSTALLIN"/>
    <property type="match status" value="1"/>
</dbReference>
<reference evidence="3" key="1">
    <citation type="submission" date="2016-10" db="EMBL/GenBank/DDBJ databases">
        <authorList>
            <person name="Varghese N."/>
            <person name="Submissions S."/>
        </authorList>
    </citation>
    <scope>NUCLEOTIDE SEQUENCE [LARGE SCALE GENOMIC DNA]</scope>
    <source>
        <strain evidence="3">CGMCC 4.7042</strain>
    </source>
</reference>
<organism evidence="2 3">
    <name type="scientific">Streptomyces wuyuanensis</name>
    <dbReference type="NCBI Taxonomy" id="1196353"/>
    <lineage>
        <taxon>Bacteria</taxon>
        <taxon>Bacillati</taxon>
        <taxon>Actinomycetota</taxon>
        <taxon>Actinomycetes</taxon>
        <taxon>Kitasatosporales</taxon>
        <taxon>Streptomycetaceae</taxon>
        <taxon>Streptomyces</taxon>
    </lineage>
</organism>
<sequence length="372" mass="39930">MESANPRSNNPRGPDGPEAAAPSFAVIPGEQVQRALRGHEKRIVELVEATYRLHGEGRTVNPPSYFLRFPDRPASRIIALPASLGGRAGVDGIKWISSFPANVEAGFPRASAVLILNDHDTGYPFACLESSIISATRTAASAALAADRLSRGRSAGRPARVGFFGTGLIARYIHTFLAGTGWSFDEIGVHDVAPESAAGFRCYLEQSRTAGRISVHEDPEELIRFSDLVVFATIAAKPHVTDPSWFAHNPLVLHVSLRDLAPEVLLASANVVDDVEHCLKAETSPHLAERLTGGRSFLDGTLDDVITGRLSLPADRPVVFSPFGLGVLDLAVGKWVYDEVARSGGLHVVDGFFHELHRYGNRPGAAEPPGSQ</sequence>
<dbReference type="InterPro" id="IPR023866">
    <property type="entry name" value="SbnB"/>
</dbReference>
<gene>
    <name evidence="2" type="ORF">SAMN05444921_102490</name>
</gene>
<feature type="compositionally biased region" description="Polar residues" evidence="1">
    <location>
        <begin position="1"/>
        <end position="11"/>
    </location>
</feature>
<feature type="region of interest" description="Disordered" evidence="1">
    <location>
        <begin position="1"/>
        <end position="22"/>
    </location>
</feature>
<dbReference type="PIRSF" id="PIRSF001439">
    <property type="entry name" value="CryM"/>
    <property type="match status" value="1"/>
</dbReference>
<dbReference type="GO" id="GO:0019290">
    <property type="term" value="P:siderophore biosynthetic process"/>
    <property type="evidence" value="ECO:0007669"/>
    <property type="project" value="InterPro"/>
</dbReference>
<dbReference type="GO" id="GO:0016639">
    <property type="term" value="F:oxidoreductase activity, acting on the CH-NH2 group of donors, NAD or NADP as acceptor"/>
    <property type="evidence" value="ECO:0007669"/>
    <property type="project" value="InterPro"/>
</dbReference>
<protein>
    <submittedName>
        <fullName evidence="2">Ornithine cyclodeaminase</fullName>
    </submittedName>
</protein>
<dbReference type="Proteomes" id="UP000199063">
    <property type="component" value="Unassembled WGS sequence"/>
</dbReference>
<keyword evidence="3" id="KW-1185">Reference proteome</keyword>
<evidence type="ECO:0000313" key="2">
    <source>
        <dbReference type="EMBL" id="SDL97813.1"/>
    </source>
</evidence>
<dbReference type="SUPFAM" id="SSF51735">
    <property type="entry name" value="NAD(P)-binding Rossmann-fold domains"/>
    <property type="match status" value="1"/>
</dbReference>
<dbReference type="Pfam" id="PF02423">
    <property type="entry name" value="OCD_Mu_crystall"/>
    <property type="match status" value="1"/>
</dbReference>
<dbReference type="EMBL" id="FNHI01000002">
    <property type="protein sequence ID" value="SDL97813.1"/>
    <property type="molecule type" value="Genomic_DNA"/>
</dbReference>
<dbReference type="InterPro" id="IPR023401">
    <property type="entry name" value="ODC_N"/>
</dbReference>
<dbReference type="STRING" id="1196353.SAMN05444921_102490"/>
<dbReference type="InterPro" id="IPR003462">
    <property type="entry name" value="ODC_Mu_crystall"/>
</dbReference>
<name>A0A1G9PGZ3_9ACTN</name>